<dbReference type="AlphaFoldDB" id="A0AAN9L5F2"/>
<feature type="transmembrane region" description="Helical" evidence="1">
    <location>
        <begin position="22"/>
        <end position="40"/>
    </location>
</feature>
<organism evidence="2 3">
    <name type="scientific">Canavalia gladiata</name>
    <name type="common">Sword bean</name>
    <name type="synonym">Dolichos gladiatus</name>
    <dbReference type="NCBI Taxonomy" id="3824"/>
    <lineage>
        <taxon>Eukaryota</taxon>
        <taxon>Viridiplantae</taxon>
        <taxon>Streptophyta</taxon>
        <taxon>Embryophyta</taxon>
        <taxon>Tracheophyta</taxon>
        <taxon>Spermatophyta</taxon>
        <taxon>Magnoliopsida</taxon>
        <taxon>eudicotyledons</taxon>
        <taxon>Gunneridae</taxon>
        <taxon>Pentapetalae</taxon>
        <taxon>rosids</taxon>
        <taxon>fabids</taxon>
        <taxon>Fabales</taxon>
        <taxon>Fabaceae</taxon>
        <taxon>Papilionoideae</taxon>
        <taxon>50 kb inversion clade</taxon>
        <taxon>NPAAA clade</taxon>
        <taxon>indigoferoid/millettioid clade</taxon>
        <taxon>Phaseoleae</taxon>
        <taxon>Canavalia</taxon>
    </lineage>
</organism>
<evidence type="ECO:0000256" key="1">
    <source>
        <dbReference type="SAM" id="Phobius"/>
    </source>
</evidence>
<protein>
    <submittedName>
        <fullName evidence="2">Uncharacterized protein</fullName>
    </submittedName>
</protein>
<dbReference type="Proteomes" id="UP001367508">
    <property type="component" value="Unassembled WGS sequence"/>
</dbReference>
<comment type="caution">
    <text evidence="2">The sequence shown here is derived from an EMBL/GenBank/DDBJ whole genome shotgun (WGS) entry which is preliminary data.</text>
</comment>
<evidence type="ECO:0000313" key="2">
    <source>
        <dbReference type="EMBL" id="KAK7329820.1"/>
    </source>
</evidence>
<keyword evidence="1" id="KW-0812">Transmembrane</keyword>
<reference evidence="2 3" key="1">
    <citation type="submission" date="2024-01" db="EMBL/GenBank/DDBJ databases">
        <title>The genomes of 5 underutilized Papilionoideae crops provide insights into root nodulation and disease resistanc.</title>
        <authorList>
            <person name="Jiang F."/>
        </authorList>
    </citation>
    <scope>NUCLEOTIDE SEQUENCE [LARGE SCALE GENOMIC DNA]</scope>
    <source>
        <strain evidence="2">LVBAO_FW01</strain>
        <tissue evidence="2">Leaves</tissue>
    </source>
</reference>
<keyword evidence="1" id="KW-1133">Transmembrane helix</keyword>
<keyword evidence="3" id="KW-1185">Reference proteome</keyword>
<gene>
    <name evidence="2" type="ORF">VNO77_24000</name>
</gene>
<keyword evidence="1" id="KW-0472">Membrane</keyword>
<proteinExistence type="predicted"/>
<accession>A0AAN9L5F2</accession>
<name>A0AAN9L5F2_CANGL</name>
<evidence type="ECO:0000313" key="3">
    <source>
        <dbReference type="Proteomes" id="UP001367508"/>
    </source>
</evidence>
<dbReference type="EMBL" id="JAYMYQ010000005">
    <property type="protein sequence ID" value="KAK7329820.1"/>
    <property type="molecule type" value="Genomic_DNA"/>
</dbReference>
<sequence length="100" mass="11916">MSTNMVILKRYMYQFYNKTDSFLYYICLSFFISQFLQVAVRKRKGGHYQTLKTGRILDKRCQIRYTCINQKCQYHGLHNLVGTGEDTKFAEYQYNLKAIG</sequence>